<protein>
    <submittedName>
        <fullName evidence="1">Uncharacterized protein</fullName>
    </submittedName>
</protein>
<accession>A0A6J5ML88</accession>
<organism evidence="1">
    <name type="scientific">uncultured Caudovirales phage</name>
    <dbReference type="NCBI Taxonomy" id="2100421"/>
    <lineage>
        <taxon>Viruses</taxon>
        <taxon>Duplodnaviria</taxon>
        <taxon>Heunggongvirae</taxon>
        <taxon>Uroviricota</taxon>
        <taxon>Caudoviricetes</taxon>
        <taxon>Peduoviridae</taxon>
        <taxon>Maltschvirus</taxon>
        <taxon>Maltschvirus maltsch</taxon>
    </lineage>
</organism>
<dbReference type="EMBL" id="LR796483">
    <property type="protein sequence ID" value="CAB4147855.1"/>
    <property type="molecule type" value="Genomic_DNA"/>
</dbReference>
<sequence length="66" mass="7444">MKATINANGCLKIVPESETEAYALQCWYQSQSDDGLLERGVLHCAYDELDTSALLAVKWLEPQKER</sequence>
<gene>
    <name evidence="1" type="ORF">UFOVP431_52</name>
</gene>
<reference evidence="1" key="1">
    <citation type="submission" date="2020-04" db="EMBL/GenBank/DDBJ databases">
        <authorList>
            <person name="Chiriac C."/>
            <person name="Salcher M."/>
            <person name="Ghai R."/>
            <person name="Kavagutti S V."/>
        </authorList>
    </citation>
    <scope>NUCLEOTIDE SEQUENCE</scope>
</reference>
<evidence type="ECO:0000313" key="1">
    <source>
        <dbReference type="EMBL" id="CAB4147855.1"/>
    </source>
</evidence>
<proteinExistence type="predicted"/>
<name>A0A6J5ML88_9CAUD</name>